<dbReference type="FunFam" id="1.10.10.10:FF:000001">
    <property type="entry name" value="LysR family transcriptional regulator"/>
    <property type="match status" value="1"/>
</dbReference>
<proteinExistence type="inferred from homology"/>
<evidence type="ECO:0000256" key="1">
    <source>
        <dbReference type="ARBA" id="ARBA00009437"/>
    </source>
</evidence>
<accession>A0A5A7SBV1</accession>
<dbReference type="PRINTS" id="PR00039">
    <property type="entry name" value="HTHLYSR"/>
</dbReference>
<dbReference type="CDD" id="cd08414">
    <property type="entry name" value="PBP2_LTTR_aromatics_like"/>
    <property type="match status" value="1"/>
</dbReference>
<dbReference type="OrthoDB" id="3176554at2"/>
<evidence type="ECO:0000256" key="2">
    <source>
        <dbReference type="ARBA" id="ARBA00023015"/>
    </source>
</evidence>
<dbReference type="GO" id="GO:0003700">
    <property type="term" value="F:DNA-binding transcription factor activity"/>
    <property type="evidence" value="ECO:0007669"/>
    <property type="project" value="InterPro"/>
</dbReference>
<dbReference type="SUPFAM" id="SSF46785">
    <property type="entry name" value="Winged helix' DNA-binding domain"/>
    <property type="match status" value="1"/>
</dbReference>
<dbReference type="PROSITE" id="PS50931">
    <property type="entry name" value="HTH_LYSR"/>
    <property type="match status" value="1"/>
</dbReference>
<dbReference type="GO" id="GO:0003677">
    <property type="term" value="F:DNA binding"/>
    <property type="evidence" value="ECO:0007669"/>
    <property type="project" value="UniProtKB-KW"/>
</dbReference>
<dbReference type="Pfam" id="PF00126">
    <property type="entry name" value="HTH_1"/>
    <property type="match status" value="1"/>
</dbReference>
<dbReference type="InterPro" id="IPR036388">
    <property type="entry name" value="WH-like_DNA-bd_sf"/>
</dbReference>
<dbReference type="InterPro" id="IPR005119">
    <property type="entry name" value="LysR_subst-bd"/>
</dbReference>
<protein>
    <submittedName>
        <fullName evidence="7">LysR family transcriptional regulator</fullName>
    </submittedName>
</protein>
<dbReference type="Gene3D" id="1.10.10.10">
    <property type="entry name" value="Winged helix-like DNA-binding domain superfamily/Winged helix DNA-binding domain"/>
    <property type="match status" value="1"/>
</dbReference>
<dbReference type="Gene3D" id="3.40.190.10">
    <property type="entry name" value="Periplasmic binding protein-like II"/>
    <property type="match status" value="2"/>
</dbReference>
<dbReference type="InterPro" id="IPR036390">
    <property type="entry name" value="WH_DNA-bd_sf"/>
</dbReference>
<dbReference type="SUPFAM" id="SSF53850">
    <property type="entry name" value="Periplasmic binding protein-like II"/>
    <property type="match status" value="1"/>
</dbReference>
<dbReference type="GO" id="GO:0032993">
    <property type="term" value="C:protein-DNA complex"/>
    <property type="evidence" value="ECO:0007669"/>
    <property type="project" value="TreeGrafter"/>
</dbReference>
<sequence>MDPHLRDLRYFVAVAEELHFTKAAQRLDIAQPTLSRQIRQLESQLGVSLFDRDQRTVALTVAGRELLIGAKQVLALWGAVTEALTAAQDTLRVGLQDSIGRGLLTELEKASGQQLEFHTAPWSDPTCGLATRKSDLALLWLPLPDRERYTSRELRTEERWVLMPETHRLAESETVDFADIVDETFIALPMDAGPLRDYWLATDARGGRKPVVGAEESTPEQTVEAVGLGLGICILAEDNLPLYRWPGITARKLTGIDPCVLTLAWRVDDDRSSVLDFVEHAATS</sequence>
<evidence type="ECO:0000256" key="5">
    <source>
        <dbReference type="ARBA" id="ARBA00023163"/>
    </source>
</evidence>
<dbReference type="EMBL" id="VLNY01000007">
    <property type="protein sequence ID" value="KAA0022073.1"/>
    <property type="molecule type" value="Genomic_DNA"/>
</dbReference>
<dbReference type="Pfam" id="PF03466">
    <property type="entry name" value="LysR_substrate"/>
    <property type="match status" value="1"/>
</dbReference>
<dbReference type="PANTHER" id="PTHR30346">
    <property type="entry name" value="TRANSCRIPTIONAL DUAL REGULATOR HCAR-RELATED"/>
    <property type="match status" value="1"/>
</dbReference>
<dbReference type="Proteomes" id="UP000322244">
    <property type="component" value="Unassembled WGS sequence"/>
</dbReference>
<feature type="domain" description="HTH lysR-type" evidence="6">
    <location>
        <begin position="1"/>
        <end position="60"/>
    </location>
</feature>
<keyword evidence="3" id="KW-0238">DNA-binding</keyword>
<keyword evidence="5" id="KW-0804">Transcription</keyword>
<keyword evidence="8" id="KW-1185">Reference proteome</keyword>
<name>A0A5A7SBV1_9NOCA</name>
<dbReference type="InterPro" id="IPR000847">
    <property type="entry name" value="LysR_HTH_N"/>
</dbReference>
<dbReference type="AlphaFoldDB" id="A0A5A7SBV1"/>
<comment type="similarity">
    <text evidence="1">Belongs to the LysR transcriptional regulatory family.</text>
</comment>
<reference evidence="7 8" key="1">
    <citation type="submission" date="2019-07" db="EMBL/GenBank/DDBJ databases">
        <title>Rhodococcus cavernicolus sp. nov., isolated from a cave.</title>
        <authorList>
            <person name="Lee S.D."/>
        </authorList>
    </citation>
    <scope>NUCLEOTIDE SEQUENCE [LARGE SCALE GENOMIC DNA]</scope>
    <source>
        <strain evidence="7 8">C1-24</strain>
    </source>
</reference>
<keyword evidence="2" id="KW-0805">Transcription regulation</keyword>
<gene>
    <name evidence="7" type="ORF">FOY51_17005</name>
</gene>
<evidence type="ECO:0000259" key="6">
    <source>
        <dbReference type="PROSITE" id="PS50931"/>
    </source>
</evidence>
<evidence type="ECO:0000313" key="7">
    <source>
        <dbReference type="EMBL" id="KAA0022073.1"/>
    </source>
</evidence>
<organism evidence="7 8">
    <name type="scientific">Antrihabitans cavernicola</name>
    <dbReference type="NCBI Taxonomy" id="2495913"/>
    <lineage>
        <taxon>Bacteria</taxon>
        <taxon>Bacillati</taxon>
        <taxon>Actinomycetota</taxon>
        <taxon>Actinomycetes</taxon>
        <taxon>Mycobacteriales</taxon>
        <taxon>Nocardiaceae</taxon>
        <taxon>Antrihabitans</taxon>
    </lineage>
</organism>
<evidence type="ECO:0000256" key="4">
    <source>
        <dbReference type="ARBA" id="ARBA00023159"/>
    </source>
</evidence>
<keyword evidence="4" id="KW-0010">Activator</keyword>
<evidence type="ECO:0000256" key="3">
    <source>
        <dbReference type="ARBA" id="ARBA00023125"/>
    </source>
</evidence>
<evidence type="ECO:0000313" key="8">
    <source>
        <dbReference type="Proteomes" id="UP000322244"/>
    </source>
</evidence>
<comment type="caution">
    <text evidence="7">The sequence shown here is derived from an EMBL/GenBank/DDBJ whole genome shotgun (WGS) entry which is preliminary data.</text>
</comment>
<dbReference type="PANTHER" id="PTHR30346:SF0">
    <property type="entry name" value="HCA OPERON TRANSCRIPTIONAL ACTIVATOR HCAR"/>
    <property type="match status" value="1"/>
</dbReference>
<dbReference type="RefSeq" id="WP_149431436.1">
    <property type="nucleotide sequence ID" value="NZ_VLNY01000007.1"/>
</dbReference>